<reference evidence="2 3" key="1">
    <citation type="journal article" name="Sci. Rep.">
        <title>Telomere-to-telomere assembled and centromere annotated genomes of the two main subspecies of the button mushroom Agaricus bisporus reveal especially polymorphic chromosome ends.</title>
        <authorList>
            <person name="Sonnenberg A.S.M."/>
            <person name="Sedaghat-Telgerd N."/>
            <person name="Lavrijssen B."/>
            <person name="Ohm R.A."/>
            <person name="Hendrickx P.M."/>
            <person name="Scholtmeijer K."/>
            <person name="Baars J.J.P."/>
            <person name="van Peer A."/>
        </authorList>
    </citation>
    <scope>NUCLEOTIDE SEQUENCE [LARGE SCALE GENOMIC DNA]</scope>
    <source>
        <strain evidence="2 3">H119_p4</strain>
    </source>
</reference>
<evidence type="ECO:0000256" key="1">
    <source>
        <dbReference type="SAM" id="MobiDB-lite"/>
    </source>
</evidence>
<protein>
    <submittedName>
        <fullName evidence="2">Uncharacterized protein</fullName>
    </submittedName>
</protein>
<feature type="compositionally biased region" description="Polar residues" evidence="1">
    <location>
        <begin position="1"/>
        <end position="10"/>
    </location>
</feature>
<gene>
    <name evidence="2" type="ORF">Agabi119p4_387</name>
</gene>
<evidence type="ECO:0000313" key="2">
    <source>
        <dbReference type="EMBL" id="KAF7784222.1"/>
    </source>
</evidence>
<name>A0A8H7FAH3_AGABI</name>
<dbReference type="AlphaFoldDB" id="A0A8H7FAH3"/>
<organism evidence="2 3">
    <name type="scientific">Agaricus bisporus var. burnettii</name>
    <dbReference type="NCBI Taxonomy" id="192524"/>
    <lineage>
        <taxon>Eukaryota</taxon>
        <taxon>Fungi</taxon>
        <taxon>Dikarya</taxon>
        <taxon>Basidiomycota</taxon>
        <taxon>Agaricomycotina</taxon>
        <taxon>Agaricomycetes</taxon>
        <taxon>Agaricomycetidae</taxon>
        <taxon>Agaricales</taxon>
        <taxon>Agaricineae</taxon>
        <taxon>Agaricaceae</taxon>
        <taxon>Agaricus</taxon>
    </lineage>
</organism>
<comment type="caution">
    <text evidence="2">The sequence shown here is derived from an EMBL/GenBank/DDBJ whole genome shotgun (WGS) entry which is preliminary data.</text>
</comment>
<dbReference type="Proteomes" id="UP000629468">
    <property type="component" value="Unassembled WGS sequence"/>
</dbReference>
<dbReference type="EMBL" id="JABXXO010000001">
    <property type="protein sequence ID" value="KAF7784222.1"/>
    <property type="molecule type" value="Genomic_DNA"/>
</dbReference>
<sequence length="106" mass="12175">MQRQPTQDTPARNKAPTRNDDYKDTVDILPAPVTRIYWNTLPSRLPICPPHRLRSSIMQPSKLTSLKLIIISRNDFDFIWSTAIKPTSLPAARWTTTHESTPLAFF</sequence>
<accession>A0A8H7FAH3</accession>
<evidence type="ECO:0000313" key="3">
    <source>
        <dbReference type="Proteomes" id="UP000629468"/>
    </source>
</evidence>
<proteinExistence type="predicted"/>
<feature type="region of interest" description="Disordered" evidence="1">
    <location>
        <begin position="1"/>
        <end position="24"/>
    </location>
</feature>